<reference evidence="2 3" key="1">
    <citation type="journal article" date="2016" name="Front. Microbiol.">
        <title>Genome and transcriptome sequences reveal the specific parasitism of the nematophagous Purpureocillium lilacinum 36-1.</title>
        <authorList>
            <person name="Xie J."/>
            <person name="Li S."/>
            <person name="Mo C."/>
            <person name="Xiao X."/>
            <person name="Peng D."/>
            <person name="Wang G."/>
            <person name="Xiao Y."/>
        </authorList>
    </citation>
    <scope>NUCLEOTIDE SEQUENCE [LARGE SCALE GENOMIC DNA]</scope>
    <source>
        <strain evidence="2 3">36-1</strain>
    </source>
</reference>
<organism evidence="2 3">
    <name type="scientific">Purpureocillium lilacinum</name>
    <name type="common">Paecilomyces lilacinus</name>
    <dbReference type="NCBI Taxonomy" id="33203"/>
    <lineage>
        <taxon>Eukaryota</taxon>
        <taxon>Fungi</taxon>
        <taxon>Dikarya</taxon>
        <taxon>Ascomycota</taxon>
        <taxon>Pezizomycotina</taxon>
        <taxon>Sordariomycetes</taxon>
        <taxon>Hypocreomycetidae</taxon>
        <taxon>Hypocreales</taxon>
        <taxon>Ophiocordycipitaceae</taxon>
        <taxon>Purpureocillium</taxon>
    </lineage>
</organism>
<dbReference type="PANTHER" id="PTHR24148">
    <property type="entry name" value="ANKYRIN REPEAT DOMAIN-CONTAINING PROTEIN 39 HOMOLOG-RELATED"/>
    <property type="match status" value="1"/>
</dbReference>
<dbReference type="Pfam" id="PF06985">
    <property type="entry name" value="HET"/>
    <property type="match status" value="1"/>
</dbReference>
<evidence type="ECO:0000259" key="1">
    <source>
        <dbReference type="Pfam" id="PF06985"/>
    </source>
</evidence>
<dbReference type="Pfam" id="PF26639">
    <property type="entry name" value="Het-6_barrel"/>
    <property type="match status" value="1"/>
</dbReference>
<feature type="domain" description="Heterokaryon incompatibility" evidence="1">
    <location>
        <begin position="45"/>
        <end position="199"/>
    </location>
</feature>
<accession>A0A2U3DTL5</accession>
<dbReference type="AlphaFoldDB" id="A0A2U3DTL5"/>
<dbReference type="InterPro" id="IPR010730">
    <property type="entry name" value="HET"/>
</dbReference>
<dbReference type="PANTHER" id="PTHR24148:SF73">
    <property type="entry name" value="HET DOMAIN PROTEIN (AFU_ORTHOLOGUE AFUA_8G01020)"/>
    <property type="match status" value="1"/>
</dbReference>
<proteinExistence type="predicted"/>
<dbReference type="Proteomes" id="UP000245956">
    <property type="component" value="Unassembled WGS sequence"/>
</dbReference>
<evidence type="ECO:0000313" key="3">
    <source>
        <dbReference type="Proteomes" id="UP000245956"/>
    </source>
</evidence>
<dbReference type="EMBL" id="LCWV01000032">
    <property type="protein sequence ID" value="PWI65592.1"/>
    <property type="molecule type" value="Genomic_DNA"/>
</dbReference>
<comment type="caution">
    <text evidence="2">The sequence shown here is derived from an EMBL/GenBank/DDBJ whole genome shotgun (WGS) entry which is preliminary data.</text>
</comment>
<gene>
    <name evidence="2" type="ORF">PCL_07011</name>
</gene>
<evidence type="ECO:0000313" key="2">
    <source>
        <dbReference type="EMBL" id="PWI65592.1"/>
    </source>
</evidence>
<name>A0A2U3DTL5_PURLI</name>
<dbReference type="InterPro" id="IPR052895">
    <property type="entry name" value="HetReg/Transcr_Mod"/>
</dbReference>
<sequence length="601" mass="67351">MLATNHYCLTAPAKEIRLLDLLAGTSAGTLSGRLRRVSIDSTPPFVSVSHVWGQGKPDTVMHLESGCGNKEVPVSRNLESLLLSLLCHNSTTLPQLWDNGARLPMWVDMACINQLDVGEKASQIPLMRHIYSQASCVIIWINESDSRLIYAFHYLRRLLKDESLVSEAQRWTLFDPIGWEALKHLLSCDWFHRRWVIQEAVIPKQAVFLCGWDTITMDDLLHAVGIACNALIARPREMKTLKIATIGSIRPILVMKELKQAIHTKSNQPRLLWLLENLRSSRTTIAHDQVYGLLALCNPEEAMHNPIRYDLEPEEAFRSSVETHARLYNNLEFLGLCTPAQRDCVTVKGLRRTFRGPSWVPNWCSARLRRCLGLHGVDHKDIFNASGSMPVHFKFQGGELTVSGVQIDKIKALASFCDESRHAELSDPDSKIFQQYLDFWITPAAYGDGLPYPHTADRAEAIASTLSLFGVYLDPVPAPAIVPTMFYRWCKESRLGEQLVSLGLESKLVGGCDRSFMRMKRLLSWQPFTTERGYIGLAREQCMAGDEIWVVAGCSVPLVLSSGQGGKMEVKGEAFIDKIMFGEMFVDSIENGPGPSNVTLI</sequence>
<protein>
    <recommendedName>
        <fullName evidence="1">Heterokaryon incompatibility domain-containing protein</fullName>
    </recommendedName>
</protein>